<proteinExistence type="predicted"/>
<keyword evidence="3" id="KW-1185">Reference proteome</keyword>
<evidence type="ECO:0000313" key="3">
    <source>
        <dbReference type="Proteomes" id="UP000226037"/>
    </source>
</evidence>
<feature type="region of interest" description="Disordered" evidence="1">
    <location>
        <begin position="41"/>
        <end position="84"/>
    </location>
</feature>
<feature type="region of interest" description="Disordered" evidence="1">
    <location>
        <begin position="1"/>
        <end position="24"/>
    </location>
</feature>
<name>A0A249XSP9_9CAUD</name>
<dbReference type="Proteomes" id="UP000226037">
    <property type="component" value="Segment"/>
</dbReference>
<organism evidence="2 3">
    <name type="scientific">Mycobacterium phage Phabba</name>
    <dbReference type="NCBI Taxonomy" id="2027899"/>
    <lineage>
        <taxon>Viruses</taxon>
        <taxon>Duplodnaviria</taxon>
        <taxon>Heunggongvirae</taxon>
        <taxon>Uroviricota</taxon>
        <taxon>Caudoviricetes</taxon>
        <taxon>Ceeclamvirinae</taxon>
        <taxon>Myrnavirus</taxon>
        <taxon>Myrnavirus phabba</taxon>
        <taxon>Myranavirus phabba</taxon>
    </lineage>
</organism>
<protein>
    <submittedName>
        <fullName evidence="2">Uncharacterized protein</fullName>
    </submittedName>
</protein>
<accession>A0A249XSP9</accession>
<sequence length="84" mass="9078">MAELDVDAPIPYVPADDPEHGKGGTFDILVSYEFTMRVEVEPGENDDPGVTDGEYASEKAMDSSPDMNGEKTSGPILMDIRKVS</sequence>
<dbReference type="EMBL" id="MF668280">
    <property type="protein sequence ID" value="ASZ74767.1"/>
    <property type="molecule type" value="Genomic_DNA"/>
</dbReference>
<evidence type="ECO:0000256" key="1">
    <source>
        <dbReference type="SAM" id="MobiDB-lite"/>
    </source>
</evidence>
<gene>
    <name evidence="2" type="ORF">SEA_PHABBA_230</name>
</gene>
<evidence type="ECO:0000313" key="2">
    <source>
        <dbReference type="EMBL" id="ASZ74767.1"/>
    </source>
</evidence>
<reference evidence="3" key="1">
    <citation type="submission" date="2017-08" db="EMBL/GenBank/DDBJ databases">
        <authorList>
            <person name="de Groot N.N."/>
        </authorList>
    </citation>
    <scope>NUCLEOTIDE SEQUENCE [LARGE SCALE GENOMIC DNA]</scope>
</reference>